<evidence type="ECO:0000256" key="2">
    <source>
        <dbReference type="SAM" id="SignalP"/>
    </source>
</evidence>
<feature type="chain" id="PRO_5024425916" description="Lipoprotein" evidence="2">
    <location>
        <begin position="31"/>
        <end position="300"/>
    </location>
</feature>
<protein>
    <recommendedName>
        <fullName evidence="4">Lipoprotein</fullName>
    </recommendedName>
</protein>
<organism evidence="3">
    <name type="scientific">Mycobacterium sp. (strain MCS)</name>
    <dbReference type="NCBI Taxonomy" id="164756"/>
    <lineage>
        <taxon>Bacteria</taxon>
        <taxon>Bacillati</taxon>
        <taxon>Actinomycetota</taxon>
        <taxon>Actinomycetes</taxon>
        <taxon>Mycobacteriales</taxon>
        <taxon>Mycobacteriaceae</taxon>
        <taxon>Mycobacterium</taxon>
    </lineage>
</organism>
<keyword evidence="2" id="KW-0732">Signal</keyword>
<feature type="signal peptide" evidence="2">
    <location>
        <begin position="1"/>
        <end position="30"/>
    </location>
</feature>
<proteinExistence type="predicted"/>
<gene>
    <name evidence="3" type="ordered locus">Mmcs_3944</name>
</gene>
<dbReference type="KEGG" id="mmc:Mmcs_3944"/>
<accession>A0A5Q5BNS1</accession>
<dbReference type="EMBL" id="CP000384">
    <property type="protein sequence ID" value="ABG10049.1"/>
    <property type="molecule type" value="Genomic_DNA"/>
</dbReference>
<evidence type="ECO:0000256" key="1">
    <source>
        <dbReference type="SAM" id="MobiDB-lite"/>
    </source>
</evidence>
<name>A0A5Q5BNS1_MYCSS</name>
<evidence type="ECO:0000313" key="3">
    <source>
        <dbReference type="EMBL" id="ABG10049.1"/>
    </source>
</evidence>
<sequence length="300" mass="32234" precursor="true">MAVLGFVSGPRGGIAAVVCAVALVCAGCSADPEPSGPPAPGQTYPNWPATLDSFRFRWTAEPGIDLLTGAAVPIRAYLEGRRVAEFTAGTGSSLPTQFESYPGFGSTVKRPTGLPWKGPDPVEVWDAYPDARIDIAGKQLFGNEYFHLLQLDPIDGGYRAYVCDGRYNLFVKKAKGNAYETTEGVGFGKFDYIFVWRVEVRNHRELPERGPQRGPNPAPADDVFDGAQILAGNKARWGGFEGVPNTGADPSESRTSAENHRRCLDKMPDSPHDMGIIAASRPTEPPAFEPAVPGWPAQAG</sequence>
<feature type="region of interest" description="Disordered" evidence="1">
    <location>
        <begin position="237"/>
        <end position="300"/>
    </location>
</feature>
<reference evidence="3" key="1">
    <citation type="submission" date="2006-06" db="EMBL/GenBank/DDBJ databases">
        <title>Complete sequence of chromosome of Mycobacterium sp. MCS.</title>
        <authorList>
            <consortium name="US DOE Joint Genome Institute"/>
            <person name="Copeland A."/>
            <person name="Lucas S."/>
            <person name="Lapidus A."/>
            <person name="Barry K."/>
            <person name="Detter J.C."/>
            <person name="Glavina del Rio T."/>
            <person name="Hammon N."/>
            <person name="Israni S."/>
            <person name="Dalin E."/>
            <person name="Tice H."/>
            <person name="Pitluck S."/>
            <person name="Martinez M."/>
            <person name="Schmutz J."/>
            <person name="Larimer F."/>
            <person name="Land M."/>
            <person name="Hauser L."/>
            <person name="Kyrpides N."/>
            <person name="Kim E."/>
            <person name="Miller C.D."/>
            <person name="Hughes J.E."/>
            <person name="Anderson A.J."/>
            <person name="Sims R.C."/>
            <person name="Richardson P."/>
        </authorList>
    </citation>
    <scope>NUCLEOTIDE SEQUENCE [LARGE SCALE GENOMIC DNA]</scope>
    <source>
        <strain evidence="3">MCS</strain>
    </source>
</reference>
<dbReference type="AlphaFoldDB" id="A0A5Q5BNS1"/>
<feature type="compositionally biased region" description="Basic and acidic residues" evidence="1">
    <location>
        <begin position="251"/>
        <end position="272"/>
    </location>
</feature>
<evidence type="ECO:0008006" key="4">
    <source>
        <dbReference type="Google" id="ProtNLM"/>
    </source>
</evidence>